<evidence type="ECO:0000313" key="1">
    <source>
        <dbReference type="EMBL" id="KAJ2971264.1"/>
    </source>
</evidence>
<accession>A0ACC1MWS2</accession>
<comment type="caution">
    <text evidence="1">The sequence shown here is derived from an EMBL/GenBank/DDBJ whole genome shotgun (WGS) entry which is preliminary data.</text>
</comment>
<name>A0ACC1MWS2_9HYPO</name>
<organism evidence="1 2">
    <name type="scientific">Zarea fungicola</name>
    <dbReference type="NCBI Taxonomy" id="93591"/>
    <lineage>
        <taxon>Eukaryota</taxon>
        <taxon>Fungi</taxon>
        <taxon>Dikarya</taxon>
        <taxon>Ascomycota</taxon>
        <taxon>Pezizomycotina</taxon>
        <taxon>Sordariomycetes</taxon>
        <taxon>Hypocreomycetidae</taxon>
        <taxon>Hypocreales</taxon>
        <taxon>Cordycipitaceae</taxon>
        <taxon>Zarea</taxon>
    </lineage>
</organism>
<reference evidence="1" key="1">
    <citation type="submission" date="2022-08" db="EMBL/GenBank/DDBJ databases">
        <title>Genome Sequence of Lecanicillium fungicola.</title>
        <authorList>
            <person name="Buettner E."/>
        </authorList>
    </citation>
    <scope>NUCLEOTIDE SEQUENCE</scope>
    <source>
        <strain evidence="1">Babe33</strain>
    </source>
</reference>
<evidence type="ECO:0000313" key="2">
    <source>
        <dbReference type="Proteomes" id="UP001143910"/>
    </source>
</evidence>
<dbReference type="EMBL" id="JANJQO010001374">
    <property type="protein sequence ID" value="KAJ2971264.1"/>
    <property type="molecule type" value="Genomic_DNA"/>
</dbReference>
<proteinExistence type="predicted"/>
<sequence>MSYYQNDDGYRAPALHRHRQIQGYRPLAEPPTPYARSEARRRPTYNSPYVEYEIAGRGRRSGYNTQRPPVVISYRRQLSPRSVRLAERVPVETGQALPDEDFEALRPSPTLERRYTFDTRKQEVLENDRVRRRSSSPAFLRRERNRSRSRSRDDVQVVYPISYEPLDLDHYDEFTFEGEKSDPFKTSDSLSFDTSSLDPGASPTDGDRWSEDSRVKPIYHSRYTGDAETGGSHTAELTEIHNGSGALFKWLHIEQKVMSFEEFWAEISRRVHISDTERRAINRLRADVTRLCVKSRYNPKGVNVGYMEPQFLQTPLDTPKKKFPVGRDDAPEAMVRWLCMPFFVLEQYSGLSSGSGLSTFPSQTLLQAQYSRTTEQRDLTQAVCELGIAKKGECFHIDQLWCLVVGDSLLVTCSNKPRSSLEGNVINLTSEPSRALSAASAPARILVKYGNSLTWSFTAEECATWFDFTAHFTAFWPMMLEFKNEEAVISAAEWPKLLRYLSAKRRHAVVLTLTIADSYSPSRVLPAPDEGKARVDTISVNGLPLHILTLIAESCGNKKKPANVEDELKSQLAAADKFLTEQPAYSTQAAYSDCPEDSRAVALERLRLAGVQIEERKSDARRRAYEDGVELFNTAETLLELFVPRNSTGPTVGKFWGAVADLAVGTRARISQAGERPQIDQRDLQSNQLALLSRLRRIDPKIRAFQSIMSHVPNETRMKMEAPRQFVTAWLHVVSGLVLCRGRDDSWETHFSIVVNRLLNEGMDRMIQALPSHDLLSSVVLQPFDIASLAVLKLLQDRPTPAADLNETYSQYLASLDNDITSKPSDRSYQHRIDLVRRELSAVRRTVTRQRQIIATMRQTMYANAMTELFRGAGDEPLALRERYNRAIREPRYTGYQAPYIDDRGDDDDNGSLDYALKVSQKDRNGFRGLLVTECSRLLEQRDFEFRRYGEYVDDLERAVAFKMDWTKDRQENAVYAFTIVTIIFLPLSSIAGIFGMNTSDVRDMEVGQWLYWVVALPVTLLVIVLGLWWMNELGNVMRWLTGQVSSGRSNSSGVGYAGVASAEAIAEAQYYAEMEGEKPRRYGRVKKVAAVENPFNSYEVWREPESRSRRRMV</sequence>
<protein>
    <submittedName>
        <fullName evidence="1">Uncharacterized protein</fullName>
    </submittedName>
</protein>
<dbReference type="Proteomes" id="UP001143910">
    <property type="component" value="Unassembled WGS sequence"/>
</dbReference>
<keyword evidence="2" id="KW-1185">Reference proteome</keyword>
<gene>
    <name evidence="1" type="ORF">NQ176_g7779</name>
</gene>